<name>A0A674A9T2_SALTR</name>
<dbReference type="Ensembl" id="ENSSTUT00000058749.1">
    <property type="protein sequence ID" value="ENSSTUP00000056164.1"/>
    <property type="gene ID" value="ENSSTUG00000023842.1"/>
</dbReference>
<dbReference type="AlphaFoldDB" id="A0A674A9T2"/>
<proteinExistence type="predicted"/>
<accession>A0A674A9T2</accession>
<feature type="region of interest" description="Disordered" evidence="1">
    <location>
        <begin position="1"/>
        <end position="38"/>
    </location>
</feature>
<keyword evidence="3" id="KW-1185">Reference proteome</keyword>
<organism evidence="2 3">
    <name type="scientific">Salmo trutta</name>
    <name type="common">Brown trout</name>
    <dbReference type="NCBI Taxonomy" id="8032"/>
    <lineage>
        <taxon>Eukaryota</taxon>
        <taxon>Metazoa</taxon>
        <taxon>Chordata</taxon>
        <taxon>Craniata</taxon>
        <taxon>Vertebrata</taxon>
        <taxon>Euteleostomi</taxon>
        <taxon>Actinopterygii</taxon>
        <taxon>Neopterygii</taxon>
        <taxon>Teleostei</taxon>
        <taxon>Protacanthopterygii</taxon>
        <taxon>Salmoniformes</taxon>
        <taxon>Salmonidae</taxon>
        <taxon>Salmoninae</taxon>
        <taxon>Salmo</taxon>
    </lineage>
</organism>
<reference evidence="2" key="1">
    <citation type="submission" date="2025-08" db="UniProtKB">
        <authorList>
            <consortium name="Ensembl"/>
        </authorList>
    </citation>
    <scope>IDENTIFICATION</scope>
</reference>
<dbReference type="Proteomes" id="UP000472277">
    <property type="component" value="Chromosome 9"/>
</dbReference>
<evidence type="ECO:0000313" key="2">
    <source>
        <dbReference type="Ensembl" id="ENSSTUP00000056164.1"/>
    </source>
</evidence>
<evidence type="ECO:0000313" key="3">
    <source>
        <dbReference type="Proteomes" id="UP000472277"/>
    </source>
</evidence>
<evidence type="ECO:0000256" key="1">
    <source>
        <dbReference type="SAM" id="MobiDB-lite"/>
    </source>
</evidence>
<reference evidence="2" key="2">
    <citation type="submission" date="2025-09" db="UniProtKB">
        <authorList>
            <consortium name="Ensembl"/>
        </authorList>
    </citation>
    <scope>IDENTIFICATION</scope>
</reference>
<dbReference type="InParanoid" id="A0A674A9T2"/>
<sequence>PVRLGEGSDSEQQEMKETVTQTTTANKSNLPFPLSDNMAARGPHGQREVCFTHSLHHLPSTCFPSLHYCMSPWLCLHRQSNYDLLTNQISFEKDLI</sequence>
<protein>
    <submittedName>
        <fullName evidence="2">Uncharacterized protein</fullName>
    </submittedName>
</protein>
<feature type="compositionally biased region" description="Polar residues" evidence="1">
    <location>
        <begin position="18"/>
        <end position="29"/>
    </location>
</feature>